<dbReference type="Gene3D" id="3.20.20.70">
    <property type="entry name" value="Aldolase class I"/>
    <property type="match status" value="1"/>
</dbReference>
<evidence type="ECO:0000256" key="3">
    <source>
        <dbReference type="ARBA" id="ARBA00024330"/>
    </source>
</evidence>
<dbReference type="Pfam" id="PF00478">
    <property type="entry name" value="IMPDH"/>
    <property type="match status" value="1"/>
</dbReference>
<proteinExistence type="inferred from homology"/>
<comment type="similarity">
    <text evidence="1">Belongs to the IMPDH/GMPR family.</text>
</comment>
<sequence>MADYLICAGVGYIPEDGLTGAQLFSNGDGLTYNDFILLPGFIDFTADEVDLTSALTKKITLQAPLVSSPMDTVTESDMAIAMALCGGIGIIHHNCTPEYQASEVNKVKKYKHGFIRNPIVLSPTHLVRDVFRLKKEHGFCGFPFSVTGNPQKPCSFFSRNTSLTR</sequence>
<dbReference type="InterPro" id="IPR013785">
    <property type="entry name" value="Aldolase_TIM"/>
</dbReference>
<dbReference type="GO" id="GO:0006177">
    <property type="term" value="P:GMP biosynthetic process"/>
    <property type="evidence" value="ECO:0007669"/>
    <property type="project" value="UniProtKB-KW"/>
</dbReference>
<dbReference type="EC" id="1.1.1.205" evidence="4"/>
<protein>
    <recommendedName>
        <fullName evidence="4">IMP dehydrogenase</fullName>
        <ecNumber evidence="4">1.1.1.205</ecNumber>
    </recommendedName>
</protein>
<gene>
    <name evidence="8" type="ORF">g.18782</name>
</gene>
<dbReference type="SMART" id="SM01240">
    <property type="entry name" value="IMPDH"/>
    <property type="match status" value="1"/>
</dbReference>
<dbReference type="PANTHER" id="PTHR11911:SF111">
    <property type="entry name" value="INOSINE-5'-MONOPHOSPHATE DEHYDROGENASE"/>
    <property type="match status" value="1"/>
</dbReference>
<dbReference type="InterPro" id="IPR001093">
    <property type="entry name" value="IMP_DH_GMPRt"/>
</dbReference>
<reference evidence="8" key="1">
    <citation type="submission" date="2015-11" db="EMBL/GenBank/DDBJ databases">
        <title>De novo transcriptome assembly of four potential Pierce s Disease insect vectors from Arizona vineyards.</title>
        <authorList>
            <person name="Tassone E.E."/>
        </authorList>
    </citation>
    <scope>NUCLEOTIDE SEQUENCE</scope>
</reference>
<dbReference type="AlphaFoldDB" id="A0A1B6I8P8"/>
<keyword evidence="2" id="KW-0658">Purine biosynthesis</keyword>
<keyword evidence="2" id="KW-0332">GMP biosynthesis</keyword>
<dbReference type="GO" id="GO:0006183">
    <property type="term" value="P:GTP biosynthetic process"/>
    <property type="evidence" value="ECO:0007669"/>
    <property type="project" value="TreeGrafter"/>
</dbReference>
<dbReference type="FunFam" id="3.20.20.70:FF:000424">
    <property type="entry name" value="Inosine-5'-monophosphate dehydrogenase 2"/>
    <property type="match status" value="1"/>
</dbReference>
<evidence type="ECO:0000313" key="8">
    <source>
        <dbReference type="EMBL" id="JAS83263.1"/>
    </source>
</evidence>
<feature type="domain" description="IMP dehydrogenase/GMP reductase" evidence="7">
    <location>
        <begin position="29"/>
        <end position="111"/>
    </location>
</feature>
<evidence type="ECO:0000256" key="6">
    <source>
        <dbReference type="ARBA" id="ARBA00048028"/>
    </source>
</evidence>
<dbReference type="EMBL" id="GECU01024443">
    <property type="protein sequence ID" value="JAS83263.1"/>
    <property type="molecule type" value="Transcribed_RNA"/>
</dbReference>
<name>A0A1B6I8P8_9HEMI</name>
<evidence type="ECO:0000256" key="1">
    <source>
        <dbReference type="ARBA" id="ARBA00005502"/>
    </source>
</evidence>
<dbReference type="GO" id="GO:0003938">
    <property type="term" value="F:IMP dehydrogenase activity"/>
    <property type="evidence" value="ECO:0007669"/>
    <property type="project" value="UniProtKB-EC"/>
</dbReference>
<evidence type="ECO:0000256" key="5">
    <source>
        <dbReference type="ARBA" id="ARBA00046101"/>
    </source>
</evidence>
<evidence type="ECO:0000256" key="2">
    <source>
        <dbReference type="ARBA" id="ARBA00022749"/>
    </source>
</evidence>
<evidence type="ECO:0000259" key="7">
    <source>
        <dbReference type="Pfam" id="PF00478"/>
    </source>
</evidence>
<dbReference type="InterPro" id="IPR005990">
    <property type="entry name" value="IMP_DH"/>
</dbReference>
<comment type="pathway">
    <text evidence="3">Purine metabolism; XMP biosynthesis via de novo pathway; XMP from IMP: step 1/1.</text>
</comment>
<comment type="catalytic activity">
    <reaction evidence="6">
        <text>IMP + NAD(+) + H2O = XMP + NADH + H(+)</text>
        <dbReference type="Rhea" id="RHEA:11708"/>
        <dbReference type="ChEBI" id="CHEBI:15377"/>
        <dbReference type="ChEBI" id="CHEBI:15378"/>
        <dbReference type="ChEBI" id="CHEBI:57464"/>
        <dbReference type="ChEBI" id="CHEBI:57540"/>
        <dbReference type="ChEBI" id="CHEBI:57945"/>
        <dbReference type="ChEBI" id="CHEBI:58053"/>
        <dbReference type="EC" id="1.1.1.205"/>
    </reaction>
</comment>
<dbReference type="PANTHER" id="PTHR11911">
    <property type="entry name" value="INOSINE-5-MONOPHOSPHATE DEHYDROGENASE RELATED"/>
    <property type="match status" value="1"/>
</dbReference>
<evidence type="ECO:0000256" key="4">
    <source>
        <dbReference type="ARBA" id="ARBA00024384"/>
    </source>
</evidence>
<accession>A0A1B6I8P8</accession>
<dbReference type="GO" id="GO:0005737">
    <property type="term" value="C:cytoplasm"/>
    <property type="evidence" value="ECO:0007669"/>
    <property type="project" value="TreeGrafter"/>
</dbReference>
<dbReference type="SUPFAM" id="SSF51412">
    <property type="entry name" value="Inosine monophosphate dehydrogenase (IMPDH)"/>
    <property type="match status" value="1"/>
</dbReference>
<organism evidence="8">
    <name type="scientific">Homalodisca liturata</name>
    <dbReference type="NCBI Taxonomy" id="320908"/>
    <lineage>
        <taxon>Eukaryota</taxon>
        <taxon>Metazoa</taxon>
        <taxon>Ecdysozoa</taxon>
        <taxon>Arthropoda</taxon>
        <taxon>Hexapoda</taxon>
        <taxon>Insecta</taxon>
        <taxon>Pterygota</taxon>
        <taxon>Neoptera</taxon>
        <taxon>Paraneoptera</taxon>
        <taxon>Hemiptera</taxon>
        <taxon>Auchenorrhyncha</taxon>
        <taxon>Membracoidea</taxon>
        <taxon>Cicadellidae</taxon>
        <taxon>Cicadellinae</taxon>
        <taxon>Proconiini</taxon>
        <taxon>Homalodisca</taxon>
    </lineage>
</organism>
<comment type="function">
    <text evidence="5">Catalyzes the conversion of inosine 5'-phosphate (IMP) to xanthosine 5'-phosphate (XMP), the first committed and rate-limiting step in the de novo synthesis of guanine nucleotides, and therefore plays an important role in the regulation of cell growth. Could also have a single-stranded nucleic acid-binding activity and could play a role in RNA and/or DNA metabolism. It may also have a role in the development of malignancy and the growth progression of some tumors.</text>
</comment>